<dbReference type="KEGG" id="lfc:LFE_2436"/>
<evidence type="ECO:0000313" key="1">
    <source>
        <dbReference type="EMBL" id="BAM08107.1"/>
    </source>
</evidence>
<keyword evidence="2" id="KW-1185">Reference proteome</keyword>
<reference evidence="2" key="2">
    <citation type="submission" date="2012-03" db="EMBL/GenBank/DDBJ databases">
        <title>The complete genome sequence of the pioneer microbe on fresh volcanic deposit, Leptospirillum ferrooxidans strain C2-3.</title>
        <authorList>
            <person name="Fujimura R."/>
            <person name="Sato Y."/>
            <person name="Nishizawa T."/>
            <person name="Nanba K."/>
            <person name="Oshima K."/>
            <person name="Hattori M."/>
            <person name="Kamijo T."/>
            <person name="Ohta H."/>
        </authorList>
    </citation>
    <scope>NUCLEOTIDE SEQUENCE [LARGE SCALE GENOMIC DNA]</scope>
    <source>
        <strain evidence="2">C2-3</strain>
    </source>
</reference>
<accession>I0IS58</accession>
<dbReference type="Proteomes" id="UP000007382">
    <property type="component" value="Chromosome"/>
</dbReference>
<dbReference type="STRING" id="1162668.LFE_2436"/>
<organism evidence="1 2">
    <name type="scientific">Leptospirillum ferrooxidans (strain C2-3)</name>
    <dbReference type="NCBI Taxonomy" id="1162668"/>
    <lineage>
        <taxon>Bacteria</taxon>
        <taxon>Pseudomonadati</taxon>
        <taxon>Nitrospirota</taxon>
        <taxon>Nitrospiria</taxon>
        <taxon>Nitrospirales</taxon>
        <taxon>Nitrospiraceae</taxon>
        <taxon>Leptospirillum</taxon>
    </lineage>
</organism>
<dbReference type="HOGENOM" id="CLU_2825858_0_0_0"/>
<dbReference type="EMBL" id="AP012342">
    <property type="protein sequence ID" value="BAM08107.1"/>
    <property type="molecule type" value="Genomic_DNA"/>
</dbReference>
<dbReference type="AlphaFoldDB" id="I0IS58"/>
<sequence>MYRVSTGNRISLSVKKVCFRSAHWASDGLGMKTAVSGVFKFFLALNAEGKSLESRPDTIERGFDGD</sequence>
<name>I0IS58_LEPFC</name>
<proteinExistence type="predicted"/>
<protein>
    <submittedName>
        <fullName evidence="1">Uncharacterized protein</fullName>
    </submittedName>
</protein>
<reference evidence="1 2" key="1">
    <citation type="journal article" date="2012" name="J. Bacteriol.">
        <title>Complete Genome Sequence of Leptospirillum ferrooxidans Strain C2-3, Isolated from a Fresh Volcanic Ash Deposit on the Island of Miyake, Japan.</title>
        <authorList>
            <person name="Fujimura R."/>
            <person name="Sato Y."/>
            <person name="Nishizawa T."/>
            <person name="Oshima K."/>
            <person name="Kim S.-W."/>
            <person name="Hattori M."/>
            <person name="Kamijo T."/>
            <person name="Ohta H."/>
        </authorList>
    </citation>
    <scope>NUCLEOTIDE SEQUENCE [LARGE SCALE GENOMIC DNA]</scope>
    <source>
        <strain evidence="1 2">C2-3</strain>
    </source>
</reference>
<evidence type="ECO:0000313" key="2">
    <source>
        <dbReference type="Proteomes" id="UP000007382"/>
    </source>
</evidence>
<gene>
    <name evidence="1" type="ordered locus">LFE_2436</name>
</gene>